<feature type="compositionally biased region" description="Basic residues" evidence="1">
    <location>
        <begin position="1"/>
        <end position="10"/>
    </location>
</feature>
<protein>
    <submittedName>
        <fullName evidence="2">Uncharacterized protein</fullName>
    </submittedName>
</protein>
<gene>
    <name evidence="2" type="ORF">EV644_11735</name>
</gene>
<feature type="region of interest" description="Disordered" evidence="1">
    <location>
        <begin position="1"/>
        <end position="31"/>
    </location>
</feature>
<dbReference type="EMBL" id="SLWM01000017">
    <property type="protein sequence ID" value="TCO16381.1"/>
    <property type="molecule type" value="Genomic_DNA"/>
</dbReference>
<name>A0ABY2BCB6_9ACTN</name>
<accession>A0ABY2BCB6</accession>
<evidence type="ECO:0000256" key="1">
    <source>
        <dbReference type="SAM" id="MobiDB-lite"/>
    </source>
</evidence>
<proteinExistence type="predicted"/>
<evidence type="ECO:0000313" key="2">
    <source>
        <dbReference type="EMBL" id="TCO16381.1"/>
    </source>
</evidence>
<keyword evidence="3" id="KW-1185">Reference proteome</keyword>
<organism evidence="2 3">
    <name type="scientific">Kribbella orskensis</name>
    <dbReference type="NCBI Taxonomy" id="2512216"/>
    <lineage>
        <taxon>Bacteria</taxon>
        <taxon>Bacillati</taxon>
        <taxon>Actinomycetota</taxon>
        <taxon>Actinomycetes</taxon>
        <taxon>Propionibacteriales</taxon>
        <taxon>Kribbellaceae</taxon>
        <taxon>Kribbella</taxon>
    </lineage>
</organism>
<dbReference type="RefSeq" id="WP_132193123.1">
    <property type="nucleotide sequence ID" value="NZ_SLWM01000017.1"/>
</dbReference>
<reference evidence="2 3" key="1">
    <citation type="journal article" date="2015" name="Stand. Genomic Sci.">
        <title>Genomic Encyclopedia of Bacterial and Archaeal Type Strains, Phase III: the genomes of soil and plant-associated and newly described type strains.</title>
        <authorList>
            <person name="Whitman W.B."/>
            <person name="Woyke T."/>
            <person name="Klenk H.P."/>
            <person name="Zhou Y."/>
            <person name="Lilburn T.G."/>
            <person name="Beck B.J."/>
            <person name="De Vos P."/>
            <person name="Vandamme P."/>
            <person name="Eisen J.A."/>
            <person name="Garrity G."/>
            <person name="Hugenholtz P."/>
            <person name="Kyrpides N.C."/>
        </authorList>
    </citation>
    <scope>NUCLEOTIDE SEQUENCE [LARGE SCALE GENOMIC DNA]</scope>
    <source>
        <strain evidence="2 3">VKM Ac-2538</strain>
    </source>
</reference>
<comment type="caution">
    <text evidence="2">The sequence shown here is derived from an EMBL/GenBank/DDBJ whole genome shotgun (WGS) entry which is preliminary data.</text>
</comment>
<evidence type="ECO:0000313" key="3">
    <source>
        <dbReference type="Proteomes" id="UP000295818"/>
    </source>
</evidence>
<dbReference type="Proteomes" id="UP000295818">
    <property type="component" value="Unassembled WGS sequence"/>
</dbReference>
<sequence length="252" mass="27606">MGLFSRKRRNAKPDAEPLSAEPLSAETLSAEPIGVDATGDFDLGTIELPRVEVTPEIQVVAERMTVRTYTACDEHIAPSIAPMTPFVLAVEDEPTMLVKLAGMSDAEGAELARAVAADESLAVAAYRSLPTYPVFILALFVYDAPSDPMRFEGYRDVTTIDVQDFVVALGRKGGRGQVRLYGESAELLAIGHFALRMPPFQQVEFPYATTPNELHELWQLLQLSAGWYNSLPAARRDFEVAVEAHMGKEPPL</sequence>